<sequence length="88" mass="9406">MAMKQRSFNDATPVCGRCAGVATTWGVVAREERGQLRRGATFAEACEGVVRRALGFLPHLPKTYCGPIGPISAVWAKLLGRLGHLGLV</sequence>
<protein>
    <submittedName>
        <fullName evidence="1">Uncharacterized protein</fullName>
    </submittedName>
</protein>
<dbReference type="Proteomes" id="UP000323506">
    <property type="component" value="Chromosome D13"/>
</dbReference>
<reference evidence="1 2" key="1">
    <citation type="submission" date="2019-06" db="EMBL/GenBank/DDBJ databases">
        <title>WGS assembly of Gossypium darwinii.</title>
        <authorList>
            <person name="Chen Z.J."/>
            <person name="Sreedasyam A."/>
            <person name="Ando A."/>
            <person name="Song Q."/>
            <person name="De L."/>
            <person name="Hulse-Kemp A."/>
            <person name="Ding M."/>
            <person name="Ye W."/>
            <person name="Kirkbride R."/>
            <person name="Jenkins J."/>
            <person name="Plott C."/>
            <person name="Lovell J."/>
            <person name="Lin Y.-M."/>
            <person name="Vaughn R."/>
            <person name="Liu B."/>
            <person name="Li W."/>
            <person name="Simpson S."/>
            <person name="Scheffler B."/>
            <person name="Saski C."/>
            <person name="Grover C."/>
            <person name="Hu G."/>
            <person name="Conover J."/>
            <person name="Carlson J."/>
            <person name="Shu S."/>
            <person name="Boston L."/>
            <person name="Williams M."/>
            <person name="Peterson D."/>
            <person name="Mcgee K."/>
            <person name="Jones D."/>
            <person name="Wendel J."/>
            <person name="Stelly D."/>
            <person name="Grimwood J."/>
            <person name="Schmutz J."/>
        </authorList>
    </citation>
    <scope>NUCLEOTIDE SEQUENCE [LARGE SCALE GENOMIC DNA]</scope>
    <source>
        <strain evidence="1">1808015.09</strain>
    </source>
</reference>
<organism evidence="1 2">
    <name type="scientific">Gossypium darwinii</name>
    <name type="common">Darwin's cotton</name>
    <name type="synonym">Gossypium barbadense var. darwinii</name>
    <dbReference type="NCBI Taxonomy" id="34276"/>
    <lineage>
        <taxon>Eukaryota</taxon>
        <taxon>Viridiplantae</taxon>
        <taxon>Streptophyta</taxon>
        <taxon>Embryophyta</taxon>
        <taxon>Tracheophyta</taxon>
        <taxon>Spermatophyta</taxon>
        <taxon>Magnoliopsida</taxon>
        <taxon>eudicotyledons</taxon>
        <taxon>Gunneridae</taxon>
        <taxon>Pentapetalae</taxon>
        <taxon>rosids</taxon>
        <taxon>malvids</taxon>
        <taxon>Malvales</taxon>
        <taxon>Malvaceae</taxon>
        <taxon>Malvoideae</taxon>
        <taxon>Gossypium</taxon>
    </lineage>
</organism>
<proteinExistence type="predicted"/>
<evidence type="ECO:0000313" key="2">
    <source>
        <dbReference type="Proteomes" id="UP000323506"/>
    </source>
</evidence>
<gene>
    <name evidence="1" type="ORF">ES288_D13G122500v1</name>
</gene>
<name>A0A5D1ZZY4_GOSDA</name>
<dbReference type="AlphaFoldDB" id="A0A5D1ZZY4"/>
<accession>A0A5D1ZZY4</accession>
<dbReference type="EMBL" id="CM017713">
    <property type="protein sequence ID" value="TYG37198.1"/>
    <property type="molecule type" value="Genomic_DNA"/>
</dbReference>
<keyword evidence="2" id="KW-1185">Reference proteome</keyword>
<evidence type="ECO:0000313" key="1">
    <source>
        <dbReference type="EMBL" id="TYG37198.1"/>
    </source>
</evidence>